<comment type="caution">
    <text evidence="8">The sequence shown here is derived from an EMBL/GenBank/DDBJ whole genome shotgun (WGS) entry which is preliminary data.</text>
</comment>
<evidence type="ECO:0000256" key="5">
    <source>
        <dbReference type="ARBA" id="ARBA00023242"/>
    </source>
</evidence>
<keyword evidence="9" id="KW-1185">Reference proteome</keyword>
<accession>A0A8S1HC34</accession>
<dbReference type="EMBL" id="CAJGYM010000040">
    <property type="protein sequence ID" value="CAD6193943.1"/>
    <property type="molecule type" value="Genomic_DNA"/>
</dbReference>
<evidence type="ECO:0000256" key="1">
    <source>
        <dbReference type="ARBA" id="ARBA00004123"/>
    </source>
</evidence>
<feature type="domain" description="HAT C-terminal dimerisation" evidence="7">
    <location>
        <begin position="475"/>
        <end position="513"/>
    </location>
</feature>
<dbReference type="AlphaFoldDB" id="A0A8S1HC34"/>
<evidence type="ECO:0000313" key="8">
    <source>
        <dbReference type="EMBL" id="CAD6193943.1"/>
    </source>
</evidence>
<feature type="region of interest" description="Disordered" evidence="6">
    <location>
        <begin position="544"/>
        <end position="566"/>
    </location>
</feature>
<dbReference type="InterPro" id="IPR008906">
    <property type="entry name" value="HATC_C_dom"/>
</dbReference>
<dbReference type="GO" id="GO:0008270">
    <property type="term" value="F:zinc ion binding"/>
    <property type="evidence" value="ECO:0007669"/>
    <property type="project" value="UniProtKB-KW"/>
</dbReference>
<gene>
    <name evidence="8" type="ORF">CAUJ_LOCUS9862</name>
</gene>
<evidence type="ECO:0000256" key="6">
    <source>
        <dbReference type="SAM" id="MobiDB-lite"/>
    </source>
</evidence>
<evidence type="ECO:0000256" key="4">
    <source>
        <dbReference type="ARBA" id="ARBA00022833"/>
    </source>
</evidence>
<reference evidence="8" key="1">
    <citation type="submission" date="2020-10" db="EMBL/GenBank/DDBJ databases">
        <authorList>
            <person name="Kikuchi T."/>
        </authorList>
    </citation>
    <scope>NUCLEOTIDE SEQUENCE</scope>
    <source>
        <strain evidence="8">NKZ352</strain>
    </source>
</reference>
<dbReference type="PANTHER" id="PTHR46481">
    <property type="entry name" value="ZINC FINGER BED DOMAIN-CONTAINING PROTEIN 4"/>
    <property type="match status" value="1"/>
</dbReference>
<evidence type="ECO:0000256" key="3">
    <source>
        <dbReference type="ARBA" id="ARBA00022771"/>
    </source>
</evidence>
<dbReference type="InterPro" id="IPR012337">
    <property type="entry name" value="RNaseH-like_sf"/>
</dbReference>
<dbReference type="OrthoDB" id="5875715at2759"/>
<evidence type="ECO:0000313" key="9">
    <source>
        <dbReference type="Proteomes" id="UP000835052"/>
    </source>
</evidence>
<sequence length="616" mass="69710">MSYRLLLKDFNPGDAEGTCILCERKFILKHGTSQVIRHFKKIHPEDHRLLLGSQEFDQVVSEPPKKMNRPSSKGTIMDLPTLISRNLARFLSTSLSNFSALENVHLLEAFNLASSGSYKLPNQREMMKLLRKMANDHLHYGNSRIKAHVLKSVIWVSLTVDVWKSCQGTKNLISVTSHFILEAFQRTNLLLGVVSLPNGVQPSVENCSIVLNEIVGRCGISSSQIGFITSTYEFLLPETFKAHNIPRLAKQNEVLVNLPPQSEAHDWQRVFVLFRALNSNNKFLKSMERDNLTSFTQHECLQISFLCKLLESYANAMDKVAPENASLSIFLPAISKIRFGLQAVSSLLKDTSCELHPFSAEVDHFLQIFCERTEKVKDLPLLRFAVLLDPRFAFSTLFSPKEWTEVCELFSQRYGNEDDLFELLKQPKIEVDEETVAFELASEKNLKTSSFSMDELHSYKALIECGNRLAPTDCPFSWWNDHSGQFPGLSAVAKEFLAIPPSAINSERVFEKCALLSRDSSEWPNSASTVESMLLISREHDDDVRSQHLVDSQPTLRPESEDEADEEEYGLASRLKPNQIKCLIARSVNSNSWDLTNGLKSERALEVERAIARSAH</sequence>
<dbReference type="GO" id="GO:0046983">
    <property type="term" value="F:protein dimerization activity"/>
    <property type="evidence" value="ECO:0007669"/>
    <property type="project" value="InterPro"/>
</dbReference>
<organism evidence="8 9">
    <name type="scientific">Caenorhabditis auriculariae</name>
    <dbReference type="NCBI Taxonomy" id="2777116"/>
    <lineage>
        <taxon>Eukaryota</taxon>
        <taxon>Metazoa</taxon>
        <taxon>Ecdysozoa</taxon>
        <taxon>Nematoda</taxon>
        <taxon>Chromadorea</taxon>
        <taxon>Rhabditida</taxon>
        <taxon>Rhabditina</taxon>
        <taxon>Rhabditomorpha</taxon>
        <taxon>Rhabditoidea</taxon>
        <taxon>Rhabditidae</taxon>
        <taxon>Peloderinae</taxon>
        <taxon>Caenorhabditis</taxon>
    </lineage>
</organism>
<proteinExistence type="predicted"/>
<dbReference type="GO" id="GO:0005634">
    <property type="term" value="C:nucleus"/>
    <property type="evidence" value="ECO:0007669"/>
    <property type="project" value="UniProtKB-SubCell"/>
</dbReference>
<keyword evidence="5" id="KW-0539">Nucleus</keyword>
<dbReference type="PANTHER" id="PTHR46481:SF10">
    <property type="entry name" value="ZINC FINGER BED DOMAIN-CONTAINING PROTEIN 39"/>
    <property type="match status" value="1"/>
</dbReference>
<dbReference type="SUPFAM" id="SSF53098">
    <property type="entry name" value="Ribonuclease H-like"/>
    <property type="match status" value="1"/>
</dbReference>
<dbReference type="Pfam" id="PF05699">
    <property type="entry name" value="Dimer_Tnp_hAT"/>
    <property type="match status" value="1"/>
</dbReference>
<protein>
    <recommendedName>
        <fullName evidence="7">HAT C-terminal dimerisation domain-containing protein</fullName>
    </recommendedName>
</protein>
<evidence type="ECO:0000256" key="2">
    <source>
        <dbReference type="ARBA" id="ARBA00022723"/>
    </source>
</evidence>
<dbReference type="Proteomes" id="UP000835052">
    <property type="component" value="Unassembled WGS sequence"/>
</dbReference>
<keyword evidence="2" id="KW-0479">Metal-binding</keyword>
<keyword evidence="4" id="KW-0862">Zinc</keyword>
<dbReference type="InterPro" id="IPR052035">
    <property type="entry name" value="ZnF_BED_domain_contain"/>
</dbReference>
<keyword evidence="3" id="KW-0863">Zinc-finger</keyword>
<name>A0A8S1HC34_9PELO</name>
<evidence type="ECO:0000259" key="7">
    <source>
        <dbReference type="Pfam" id="PF05699"/>
    </source>
</evidence>
<comment type="subcellular location">
    <subcellularLocation>
        <location evidence="1">Nucleus</location>
    </subcellularLocation>
</comment>